<feature type="compositionally biased region" description="Low complexity" evidence="1">
    <location>
        <begin position="263"/>
        <end position="282"/>
    </location>
</feature>
<feature type="compositionally biased region" description="Polar residues" evidence="1">
    <location>
        <begin position="304"/>
        <end position="327"/>
    </location>
</feature>
<proteinExistence type="predicted"/>
<feature type="compositionally biased region" description="Low complexity" evidence="1">
    <location>
        <begin position="130"/>
        <end position="139"/>
    </location>
</feature>
<keyword evidence="2" id="KW-1133">Transmembrane helix</keyword>
<name>A0A4S8N302_9ACTN</name>
<evidence type="ECO:0000313" key="4">
    <source>
        <dbReference type="Proteomes" id="UP000307087"/>
    </source>
</evidence>
<dbReference type="EMBL" id="STGW01000014">
    <property type="protein sequence ID" value="THV09319.1"/>
    <property type="molecule type" value="Genomic_DNA"/>
</dbReference>
<organism evidence="3 4">
    <name type="scientific">Nocardioides caeni</name>
    <dbReference type="NCBI Taxonomy" id="574700"/>
    <lineage>
        <taxon>Bacteria</taxon>
        <taxon>Bacillati</taxon>
        <taxon>Actinomycetota</taxon>
        <taxon>Actinomycetes</taxon>
        <taxon>Propionibacteriales</taxon>
        <taxon>Nocardioidaceae</taxon>
        <taxon>Nocardioides</taxon>
    </lineage>
</organism>
<dbReference type="Proteomes" id="UP000307087">
    <property type="component" value="Unassembled WGS sequence"/>
</dbReference>
<feature type="compositionally biased region" description="Pro residues" evidence="1">
    <location>
        <begin position="140"/>
        <end position="158"/>
    </location>
</feature>
<feature type="region of interest" description="Disordered" evidence="1">
    <location>
        <begin position="130"/>
        <end position="234"/>
    </location>
</feature>
<reference evidence="3 4" key="1">
    <citation type="journal article" date="2009" name="Int. J. Syst. Evol. Microbiol.">
        <title>Nocardioides caeni sp. nov., isolated from wastewater.</title>
        <authorList>
            <person name="Yoon J.H."/>
            <person name="Kang S.J."/>
            <person name="Park S."/>
            <person name="Kim W."/>
            <person name="Oh T.K."/>
        </authorList>
    </citation>
    <scope>NUCLEOTIDE SEQUENCE [LARGE SCALE GENOMIC DNA]</scope>
    <source>
        <strain evidence="3 4">DSM 23134</strain>
    </source>
</reference>
<comment type="caution">
    <text evidence="3">The sequence shown here is derived from an EMBL/GenBank/DDBJ whole genome shotgun (WGS) entry which is preliminary data.</text>
</comment>
<feature type="region of interest" description="Disordered" evidence="1">
    <location>
        <begin position="263"/>
        <end position="288"/>
    </location>
</feature>
<accession>A0A4S8N302</accession>
<feature type="transmembrane region" description="Helical" evidence="2">
    <location>
        <begin position="238"/>
        <end position="260"/>
    </location>
</feature>
<dbReference type="AlphaFoldDB" id="A0A4S8N302"/>
<evidence type="ECO:0000256" key="2">
    <source>
        <dbReference type="SAM" id="Phobius"/>
    </source>
</evidence>
<keyword evidence="2" id="KW-0472">Membrane</keyword>
<dbReference type="RefSeq" id="WP_136563979.1">
    <property type="nucleotide sequence ID" value="NZ_STGW01000014.1"/>
</dbReference>
<keyword evidence="4" id="KW-1185">Reference proteome</keyword>
<evidence type="ECO:0000313" key="3">
    <source>
        <dbReference type="EMBL" id="THV09319.1"/>
    </source>
</evidence>
<feature type="compositionally biased region" description="Pro residues" evidence="1">
    <location>
        <begin position="167"/>
        <end position="193"/>
    </location>
</feature>
<protein>
    <submittedName>
        <fullName evidence="3">Uncharacterized protein</fullName>
    </submittedName>
</protein>
<keyword evidence="2" id="KW-0812">Transmembrane</keyword>
<gene>
    <name evidence="3" type="ORF">E9934_16385</name>
</gene>
<sequence>MSQTPHPGAGGSDLHRQLRELVDQVGADVIGDPHTFRAALDDFLDERAATSGELNLLVDAVRLGALDRARDQLANGALPAIVVDTQGDLLARDRGTGESRNARWAVAALGFALGVVPEGEVVARRVTSTGLGSASGGVPAAPPPGGPVVSPPAPPLPSSPAQQWGPTQPPATPPTPAPHVSPAHQAPPAPYPSQPGVQPFASQPSGGTYGGYGQGAPHAPWSGGTPNPPTHQRRNTGLIVGTVLAVLVVIGGAVAAVIAFTGGDDDPAPTTSKSSSASPSETETPRDPLQSLAGIEELAAELFPSSSTPDNSYASSWSTETSNLVNGETRRLSQSELDGATEWYARRVEGDQRFYVFVRYLARDSTYEWDCATFTYCDEVTSEGGLDALVIRDEGEREGVATYYRDIVVPGDAAAGIPEITISENVDNQTAGQDADDFMAGASVLDLDTLIAALDDERLRPPLPEELPPLPSWDACAYNSTPPAGCPADIQGN</sequence>
<evidence type="ECO:0000256" key="1">
    <source>
        <dbReference type="SAM" id="MobiDB-lite"/>
    </source>
</evidence>
<feature type="region of interest" description="Disordered" evidence="1">
    <location>
        <begin position="304"/>
        <end position="332"/>
    </location>
</feature>